<keyword evidence="1" id="KW-0255">Endonuclease</keyword>
<accession>A0A846QZH3</accession>
<dbReference type="GO" id="GO:0004527">
    <property type="term" value="F:exonuclease activity"/>
    <property type="evidence" value="ECO:0007669"/>
    <property type="project" value="UniProtKB-KW"/>
</dbReference>
<dbReference type="GO" id="GO:0004519">
    <property type="term" value="F:endonuclease activity"/>
    <property type="evidence" value="ECO:0007669"/>
    <property type="project" value="UniProtKB-KW"/>
</dbReference>
<dbReference type="PANTHER" id="PTHR11371">
    <property type="entry name" value="DEOXYRIBONUCLEASE"/>
    <property type="match status" value="1"/>
</dbReference>
<evidence type="ECO:0000313" key="2">
    <source>
        <dbReference type="Proteomes" id="UP000590442"/>
    </source>
</evidence>
<dbReference type="CDD" id="cd10283">
    <property type="entry name" value="MnuA_DNase1-like"/>
    <property type="match status" value="1"/>
</dbReference>
<keyword evidence="1" id="KW-0378">Hydrolase</keyword>
<keyword evidence="1" id="KW-0540">Nuclease</keyword>
<gene>
    <name evidence="1" type="ORF">GGR42_000996</name>
</gene>
<organism evidence="1 2">
    <name type="scientific">Saonia flava</name>
    <dbReference type="NCBI Taxonomy" id="523696"/>
    <lineage>
        <taxon>Bacteria</taxon>
        <taxon>Pseudomonadati</taxon>
        <taxon>Bacteroidota</taxon>
        <taxon>Flavobacteriia</taxon>
        <taxon>Flavobacteriales</taxon>
        <taxon>Flavobacteriaceae</taxon>
        <taxon>Saonia</taxon>
    </lineage>
</organism>
<proteinExistence type="predicted"/>
<reference evidence="1 2" key="1">
    <citation type="submission" date="2020-03" db="EMBL/GenBank/DDBJ databases">
        <title>Genomic Encyclopedia of Type Strains, Phase IV (KMG-IV): sequencing the most valuable type-strain genomes for metagenomic binning, comparative biology and taxonomic classification.</title>
        <authorList>
            <person name="Goeker M."/>
        </authorList>
    </citation>
    <scope>NUCLEOTIDE SEQUENCE [LARGE SCALE GENOMIC DNA]</scope>
    <source>
        <strain evidence="1 2">DSM 29762</strain>
    </source>
</reference>
<dbReference type="InterPro" id="IPR036691">
    <property type="entry name" value="Endo/exonu/phosph_ase_sf"/>
</dbReference>
<sequence>MPYYYTLKHRDNDSTDSKNEKNRIINNLKKLRDYLKNNIPVSKLDFNLILATWNIREFDSTTFGTRLNESFFYISEIIASFDLVAIQEVNRSMVALERVMKLLGPNWNYVISDTTEGDQGNDERIAYVYNNRKVQFGGLAGEVVLPNAKEKIDDPENPGEKKTIYKPMSQLWRTPLICGFTAGWAKFMLCNVHIQWGESELSRKKEIDHIANFIKSRTEDEKAWARKLILLGDFNISDTNSDSYKMLKEADYTYPVSHKNITTTVGVKKSQYDRIFIRERKDGIKILQGGTIPMFDILFTDADEATYKPLMKKKNGEPAKQYNNWRTHQLSDHQPLWVEFQIDYADEYLENLNK</sequence>
<evidence type="ECO:0000313" key="1">
    <source>
        <dbReference type="EMBL" id="NJB70534.1"/>
    </source>
</evidence>
<dbReference type="PANTHER" id="PTHR11371:SF31">
    <property type="entry name" value="EXTRACELLULAR NUCLEASE"/>
    <property type="match status" value="1"/>
</dbReference>
<keyword evidence="1" id="KW-0269">Exonuclease</keyword>
<dbReference type="RefSeq" id="WP_167961420.1">
    <property type="nucleotide sequence ID" value="NZ_JAATJJ010000001.1"/>
</dbReference>
<comment type="caution">
    <text evidence="1">The sequence shown here is derived from an EMBL/GenBank/DDBJ whole genome shotgun (WGS) entry which is preliminary data.</text>
</comment>
<dbReference type="Gene3D" id="3.60.10.10">
    <property type="entry name" value="Endonuclease/exonuclease/phosphatase"/>
    <property type="match status" value="1"/>
</dbReference>
<dbReference type="AlphaFoldDB" id="A0A846QZH3"/>
<keyword evidence="2" id="KW-1185">Reference proteome</keyword>
<dbReference type="EMBL" id="JAATJJ010000001">
    <property type="protein sequence ID" value="NJB70534.1"/>
    <property type="molecule type" value="Genomic_DNA"/>
</dbReference>
<name>A0A846QZH3_9FLAO</name>
<dbReference type="SUPFAM" id="SSF56219">
    <property type="entry name" value="DNase I-like"/>
    <property type="match status" value="1"/>
</dbReference>
<dbReference type="Proteomes" id="UP000590442">
    <property type="component" value="Unassembled WGS sequence"/>
</dbReference>
<protein>
    <submittedName>
        <fullName evidence="1">Endonuclease/exonuclease/phosphatase family metal-dependent hydrolase</fullName>
    </submittedName>
</protein>